<proteinExistence type="predicted"/>
<sequence length="446" mass="50361">MVAWFMGHICNTSCEEEAKASIGRNCLRLFARRPCHTTTQRVHTRDQFLREAMLEETEGGVPEVDAKVLASLQTRGATFVFLDVPAGTEFGMNMSTHTVGDNFRGVKLIPAGVHFVHYSAVGRSGNSAPRTGFFHHFAQGELLIKKWDKVAEDISTEPISVEEEERIRANLTGDLDRYLGVFSYSEWSRWISLSKHITREVVARLQPDSGLICSATPFESQPFCSHRGRRNSEGHAEGAAMDTEDKEADIAAKADKLLELKELPEFMIRYTPFPKRRHPSNATPAEITRHGMDSSYVLESLLSAWPHERDLLGELQFVFVCFLVGHVYPSFEQWQRLVSAFCTSAEAVNRRPDLFSELLSVLHFQLREVPTDFFVDIVARKNFVTDALSALFRNVADSDVPDVGPASLKKKAFRFKTSLVELMGWSFDEEEPDEERPVVVELDDVD</sequence>
<dbReference type="EMBL" id="JABSTQ010009045">
    <property type="protein sequence ID" value="KAG0433604.1"/>
    <property type="molecule type" value="Genomic_DNA"/>
</dbReference>
<protein>
    <submittedName>
        <fullName evidence="1">Uncharacterized protein</fullName>
    </submittedName>
</protein>
<keyword evidence="2" id="KW-1185">Reference proteome</keyword>
<accession>A0AC60QI70</accession>
<evidence type="ECO:0000313" key="2">
    <source>
        <dbReference type="Proteomes" id="UP000805193"/>
    </source>
</evidence>
<evidence type="ECO:0000313" key="1">
    <source>
        <dbReference type="EMBL" id="KAG0433604.1"/>
    </source>
</evidence>
<organism evidence="1 2">
    <name type="scientific">Ixodes persulcatus</name>
    <name type="common">Taiga tick</name>
    <dbReference type="NCBI Taxonomy" id="34615"/>
    <lineage>
        <taxon>Eukaryota</taxon>
        <taxon>Metazoa</taxon>
        <taxon>Ecdysozoa</taxon>
        <taxon>Arthropoda</taxon>
        <taxon>Chelicerata</taxon>
        <taxon>Arachnida</taxon>
        <taxon>Acari</taxon>
        <taxon>Parasitiformes</taxon>
        <taxon>Ixodida</taxon>
        <taxon>Ixodoidea</taxon>
        <taxon>Ixodidae</taxon>
        <taxon>Ixodinae</taxon>
        <taxon>Ixodes</taxon>
    </lineage>
</organism>
<comment type="caution">
    <text evidence="1">The sequence shown here is derived from an EMBL/GenBank/DDBJ whole genome shotgun (WGS) entry which is preliminary data.</text>
</comment>
<gene>
    <name evidence="1" type="ORF">HPB47_019787</name>
</gene>
<reference evidence="1 2" key="1">
    <citation type="journal article" date="2020" name="Cell">
        <title>Large-Scale Comparative Analyses of Tick Genomes Elucidate Their Genetic Diversity and Vector Capacities.</title>
        <authorList>
            <consortium name="Tick Genome and Microbiome Consortium (TIGMIC)"/>
            <person name="Jia N."/>
            <person name="Wang J."/>
            <person name="Shi W."/>
            <person name="Du L."/>
            <person name="Sun Y."/>
            <person name="Zhan W."/>
            <person name="Jiang J.F."/>
            <person name="Wang Q."/>
            <person name="Zhang B."/>
            <person name="Ji P."/>
            <person name="Bell-Sakyi L."/>
            <person name="Cui X.M."/>
            <person name="Yuan T.T."/>
            <person name="Jiang B.G."/>
            <person name="Yang W.F."/>
            <person name="Lam T.T."/>
            <person name="Chang Q.C."/>
            <person name="Ding S.J."/>
            <person name="Wang X.J."/>
            <person name="Zhu J.G."/>
            <person name="Ruan X.D."/>
            <person name="Zhao L."/>
            <person name="Wei J.T."/>
            <person name="Ye R.Z."/>
            <person name="Que T.C."/>
            <person name="Du C.H."/>
            <person name="Zhou Y.H."/>
            <person name="Cheng J.X."/>
            <person name="Dai P.F."/>
            <person name="Guo W.B."/>
            <person name="Han X.H."/>
            <person name="Huang E.J."/>
            <person name="Li L.F."/>
            <person name="Wei W."/>
            <person name="Gao Y.C."/>
            <person name="Liu J.Z."/>
            <person name="Shao H.Z."/>
            <person name="Wang X."/>
            <person name="Wang C.C."/>
            <person name="Yang T.C."/>
            <person name="Huo Q.B."/>
            <person name="Li W."/>
            <person name="Chen H.Y."/>
            <person name="Chen S.E."/>
            <person name="Zhou L.G."/>
            <person name="Ni X.B."/>
            <person name="Tian J.H."/>
            <person name="Sheng Y."/>
            <person name="Liu T."/>
            <person name="Pan Y.S."/>
            <person name="Xia L.Y."/>
            <person name="Li J."/>
            <person name="Zhao F."/>
            <person name="Cao W.C."/>
        </authorList>
    </citation>
    <scope>NUCLEOTIDE SEQUENCE [LARGE SCALE GENOMIC DNA]</scope>
    <source>
        <strain evidence="1">Iper-2018</strain>
    </source>
</reference>
<dbReference type="Proteomes" id="UP000805193">
    <property type="component" value="Unassembled WGS sequence"/>
</dbReference>
<name>A0AC60QI70_IXOPE</name>